<dbReference type="RefSeq" id="WP_379046431.1">
    <property type="nucleotide sequence ID" value="NZ_JBHULZ010000040.1"/>
</dbReference>
<accession>A0ABW5SDP5</accession>
<organism evidence="1 2">
    <name type="scientific">Mesonia sediminis</name>
    <dbReference type="NCBI Taxonomy" id="1703946"/>
    <lineage>
        <taxon>Bacteria</taxon>
        <taxon>Pseudomonadati</taxon>
        <taxon>Bacteroidota</taxon>
        <taxon>Flavobacteriia</taxon>
        <taxon>Flavobacteriales</taxon>
        <taxon>Flavobacteriaceae</taxon>
        <taxon>Mesonia</taxon>
    </lineage>
</organism>
<evidence type="ECO:0000313" key="1">
    <source>
        <dbReference type="EMBL" id="MFD2697842.1"/>
    </source>
</evidence>
<dbReference type="Proteomes" id="UP001597357">
    <property type="component" value="Unassembled WGS sequence"/>
</dbReference>
<sequence length="222" mass="25636">MNYLFKDIEKSLIRKLKNSEPNSVWTEFVRVVFEFENSYIEIDCLPEKADSQNIADEAMTVKIREKTEKYQPNEQAIKIKEKNKITDIKIARTLLYFTDAITQTKKVKKLDSKWNRMLSKISGVRKSEIDKLLEGTTSSYHSQIICSPDSEESKNASAKYSNLIDVGIVVEFDNQYLPALVQGNAFGFAHLEMKPLLSSNEIERSLNKYKLIEIKNEAQQRV</sequence>
<dbReference type="EMBL" id="JBHULZ010000040">
    <property type="protein sequence ID" value="MFD2697842.1"/>
    <property type="molecule type" value="Genomic_DNA"/>
</dbReference>
<protein>
    <submittedName>
        <fullName evidence="1">Uncharacterized protein</fullName>
    </submittedName>
</protein>
<reference evidence="2" key="1">
    <citation type="journal article" date="2019" name="Int. J. Syst. Evol. Microbiol.">
        <title>The Global Catalogue of Microorganisms (GCM) 10K type strain sequencing project: providing services to taxonomists for standard genome sequencing and annotation.</title>
        <authorList>
            <consortium name="The Broad Institute Genomics Platform"/>
            <consortium name="The Broad Institute Genome Sequencing Center for Infectious Disease"/>
            <person name="Wu L."/>
            <person name="Ma J."/>
        </authorList>
    </citation>
    <scope>NUCLEOTIDE SEQUENCE [LARGE SCALE GENOMIC DNA]</scope>
    <source>
        <strain evidence="2">KCTC 42255</strain>
    </source>
</reference>
<gene>
    <name evidence="1" type="ORF">ACFSQ0_07540</name>
</gene>
<proteinExistence type="predicted"/>
<name>A0ABW5SDP5_9FLAO</name>
<keyword evidence="2" id="KW-1185">Reference proteome</keyword>
<evidence type="ECO:0000313" key="2">
    <source>
        <dbReference type="Proteomes" id="UP001597357"/>
    </source>
</evidence>
<comment type="caution">
    <text evidence="1">The sequence shown here is derived from an EMBL/GenBank/DDBJ whole genome shotgun (WGS) entry which is preliminary data.</text>
</comment>